<dbReference type="RefSeq" id="WP_215883625.1">
    <property type="nucleotide sequence ID" value="NZ_JAAOMP010000077.1"/>
</dbReference>
<reference evidence="2 3" key="1">
    <citation type="journal article" date="2021" name="ISME J.">
        <title>Genomic evolution of the class Acidithiobacillia: deep-branching Proteobacteria living in extreme acidic conditions.</title>
        <authorList>
            <person name="Moya-Beltran A."/>
            <person name="Beard S."/>
            <person name="Rojas-Villalobos C."/>
            <person name="Issotta F."/>
            <person name="Gallardo Y."/>
            <person name="Ulloa R."/>
            <person name="Giaveno A."/>
            <person name="Degli Esposti M."/>
            <person name="Johnson D.B."/>
            <person name="Quatrini R."/>
        </authorList>
    </citation>
    <scope>NUCLEOTIDE SEQUENCE [LARGE SCALE GENOMIC DNA]</scope>
    <source>
        <strain evidence="2 3">RW2</strain>
    </source>
</reference>
<keyword evidence="1" id="KW-0732">Signal</keyword>
<evidence type="ECO:0000256" key="1">
    <source>
        <dbReference type="SAM" id="SignalP"/>
    </source>
</evidence>
<dbReference type="Proteomes" id="UP000755654">
    <property type="component" value="Unassembled WGS sequence"/>
</dbReference>
<sequence length="97" mass="10711">MRYSKIAARLGLAMLLATGLAACSHEYNGPYPGHSVAWYTKHHWKAQKQMHWCSKIDREGNRSIPQPTCKNANTGFSAAMKKELSGKHNPTSAASLL</sequence>
<gene>
    <name evidence="2" type="ORF">HAP95_07345</name>
</gene>
<comment type="caution">
    <text evidence="2">The sequence shown here is derived from an EMBL/GenBank/DDBJ whole genome shotgun (WGS) entry which is preliminary data.</text>
</comment>
<organism evidence="2 3">
    <name type="scientific">Acidithiobacillus sulfurivorans</name>
    <dbReference type="NCBI Taxonomy" id="1958756"/>
    <lineage>
        <taxon>Bacteria</taxon>
        <taxon>Pseudomonadati</taxon>
        <taxon>Pseudomonadota</taxon>
        <taxon>Acidithiobacillia</taxon>
        <taxon>Acidithiobacillales</taxon>
        <taxon>Acidithiobacillaceae</taxon>
        <taxon>Acidithiobacillus</taxon>
    </lineage>
</organism>
<feature type="chain" id="PRO_5046307840" evidence="1">
    <location>
        <begin position="22"/>
        <end position="97"/>
    </location>
</feature>
<keyword evidence="3" id="KW-1185">Reference proteome</keyword>
<feature type="signal peptide" evidence="1">
    <location>
        <begin position="1"/>
        <end position="21"/>
    </location>
</feature>
<dbReference type="EMBL" id="JAAOMP010000077">
    <property type="protein sequence ID" value="MBU2759965.1"/>
    <property type="molecule type" value="Genomic_DNA"/>
</dbReference>
<dbReference type="PROSITE" id="PS51257">
    <property type="entry name" value="PROKAR_LIPOPROTEIN"/>
    <property type="match status" value="1"/>
</dbReference>
<evidence type="ECO:0000313" key="3">
    <source>
        <dbReference type="Proteomes" id="UP000755654"/>
    </source>
</evidence>
<name>A0ABS5ZY76_9PROT</name>
<proteinExistence type="predicted"/>
<protein>
    <submittedName>
        <fullName evidence="2">Uncharacterized protein</fullName>
    </submittedName>
</protein>
<evidence type="ECO:0000313" key="2">
    <source>
        <dbReference type="EMBL" id="MBU2759965.1"/>
    </source>
</evidence>
<accession>A0ABS5ZY76</accession>